<evidence type="ECO:0000256" key="2">
    <source>
        <dbReference type="ARBA" id="ARBA00022723"/>
    </source>
</evidence>
<protein>
    <recommendedName>
        <fullName evidence="5">CENP-V/GFA domain-containing protein</fullName>
    </recommendedName>
</protein>
<dbReference type="Pfam" id="PF04828">
    <property type="entry name" value="GFA"/>
    <property type="match status" value="1"/>
</dbReference>
<dbReference type="AlphaFoldDB" id="A0A6I6MPB0"/>
<keyword evidence="7" id="KW-1185">Reference proteome</keyword>
<dbReference type="Gene3D" id="3.90.1590.10">
    <property type="entry name" value="glutathione-dependent formaldehyde- activating enzyme (gfa)"/>
    <property type="match status" value="1"/>
</dbReference>
<gene>
    <name evidence="6" type="ORF">DSM104635_02836</name>
</gene>
<dbReference type="PROSITE" id="PS51891">
    <property type="entry name" value="CENP_V_GFA"/>
    <property type="match status" value="1"/>
</dbReference>
<comment type="similarity">
    <text evidence="1">Belongs to the Gfa family.</text>
</comment>
<dbReference type="PANTHER" id="PTHR33337">
    <property type="entry name" value="GFA DOMAIN-CONTAINING PROTEIN"/>
    <property type="match status" value="1"/>
</dbReference>
<evidence type="ECO:0000256" key="4">
    <source>
        <dbReference type="ARBA" id="ARBA00023239"/>
    </source>
</evidence>
<accession>A0A6I6MPB0</accession>
<feature type="domain" description="CENP-V/GFA" evidence="5">
    <location>
        <begin position="26"/>
        <end position="133"/>
    </location>
</feature>
<dbReference type="KEGG" id="tsv:DSM104635_02836"/>
<evidence type="ECO:0000256" key="1">
    <source>
        <dbReference type="ARBA" id="ARBA00005495"/>
    </source>
</evidence>
<keyword evidence="2" id="KW-0479">Metal-binding</keyword>
<reference evidence="7" key="1">
    <citation type="submission" date="2019-12" db="EMBL/GenBank/DDBJ databases">
        <title>Complete genome of Terracaulis silvestris 0127_4.</title>
        <authorList>
            <person name="Vieira S."/>
            <person name="Riedel T."/>
            <person name="Sproer C."/>
            <person name="Pascual J."/>
            <person name="Boedeker C."/>
            <person name="Overmann J."/>
        </authorList>
    </citation>
    <scope>NUCLEOTIDE SEQUENCE [LARGE SCALE GENOMIC DNA]</scope>
    <source>
        <strain evidence="7">0127_4</strain>
    </source>
</reference>
<keyword evidence="4" id="KW-0456">Lyase</keyword>
<organism evidence="6 7">
    <name type="scientific">Terricaulis silvestris</name>
    <dbReference type="NCBI Taxonomy" id="2686094"/>
    <lineage>
        <taxon>Bacteria</taxon>
        <taxon>Pseudomonadati</taxon>
        <taxon>Pseudomonadota</taxon>
        <taxon>Alphaproteobacteria</taxon>
        <taxon>Caulobacterales</taxon>
        <taxon>Caulobacteraceae</taxon>
        <taxon>Terricaulis</taxon>
    </lineage>
</organism>
<dbReference type="InterPro" id="IPR006913">
    <property type="entry name" value="CENP-V/GFA"/>
</dbReference>
<dbReference type="GO" id="GO:0016846">
    <property type="term" value="F:carbon-sulfur lyase activity"/>
    <property type="evidence" value="ECO:0007669"/>
    <property type="project" value="InterPro"/>
</dbReference>
<dbReference type="GO" id="GO:0046872">
    <property type="term" value="F:metal ion binding"/>
    <property type="evidence" value="ECO:0007669"/>
    <property type="project" value="UniProtKB-KW"/>
</dbReference>
<evidence type="ECO:0000259" key="5">
    <source>
        <dbReference type="PROSITE" id="PS51891"/>
    </source>
</evidence>
<sequence length="156" mass="17203">MVVTAQAEQNPAYRPTGIFERTEDTMEGGCFCGRVRYRVDGAPLAATLCHCQSCRRATGGVNVAWAVFENAAFEQLSGDVAWHSSSPGIRWGHCANCGSLVLYCRDSRPDHTDITTVTFDDPNAFPPTVEIWVENKLAWEQLNAALPNRPRSSLNE</sequence>
<dbReference type="InterPro" id="IPR011057">
    <property type="entry name" value="Mss4-like_sf"/>
</dbReference>
<dbReference type="Proteomes" id="UP000431269">
    <property type="component" value="Chromosome"/>
</dbReference>
<evidence type="ECO:0000313" key="6">
    <source>
        <dbReference type="EMBL" id="QGZ95981.1"/>
    </source>
</evidence>
<evidence type="ECO:0000256" key="3">
    <source>
        <dbReference type="ARBA" id="ARBA00022833"/>
    </source>
</evidence>
<dbReference type="PANTHER" id="PTHR33337:SF40">
    <property type="entry name" value="CENP-V_GFA DOMAIN-CONTAINING PROTEIN-RELATED"/>
    <property type="match status" value="1"/>
</dbReference>
<dbReference type="EMBL" id="CP047045">
    <property type="protein sequence ID" value="QGZ95981.1"/>
    <property type="molecule type" value="Genomic_DNA"/>
</dbReference>
<proteinExistence type="inferred from homology"/>
<evidence type="ECO:0000313" key="7">
    <source>
        <dbReference type="Proteomes" id="UP000431269"/>
    </source>
</evidence>
<dbReference type="SUPFAM" id="SSF51316">
    <property type="entry name" value="Mss4-like"/>
    <property type="match status" value="1"/>
</dbReference>
<keyword evidence="3" id="KW-0862">Zinc</keyword>
<name>A0A6I6MPB0_9CAUL</name>